<protein>
    <submittedName>
        <fullName evidence="2">Uncharacterized protein</fullName>
    </submittedName>
</protein>
<feature type="compositionally biased region" description="Polar residues" evidence="1">
    <location>
        <begin position="13"/>
        <end position="23"/>
    </location>
</feature>
<organism evidence="2 3">
    <name type="scientific">Lactobacillus amylovorus (strain GRL 1112)</name>
    <dbReference type="NCBI Taxonomy" id="695560"/>
    <lineage>
        <taxon>Bacteria</taxon>
        <taxon>Bacillati</taxon>
        <taxon>Bacillota</taxon>
        <taxon>Bacilli</taxon>
        <taxon>Lactobacillales</taxon>
        <taxon>Lactobacillaceae</taxon>
        <taxon>Lactobacillus</taxon>
    </lineage>
</organism>
<dbReference type="KEGG" id="lam:LA2_01010"/>
<gene>
    <name evidence="2" type="ordered locus">LA2_01010</name>
</gene>
<sequence length="149" mass="17565">MNSQSKNFKSKNFRSYTLPNQPQFKKPHSSRLAFNFSFLTDSTQYNLKKNNKNVDKKIRLKLLEKIFILSQEDKVLVLGYPKAQGLESIPEDQVSLRINQEFKDSGRYNECEDDYWVFRLSTKGRVIGKISNNIFYILAVDPKFDLYKH</sequence>
<dbReference type="AlphaFoldDB" id="E4SK55"/>
<reference evidence="2 3" key="1">
    <citation type="journal article" date="2011" name="J. Bacteriol.">
        <title>Genome sequence of Lactobacillus amylovorus GRL1112.</title>
        <authorList>
            <person name="Kant R."/>
            <person name="Paulin L."/>
            <person name="Alatalo E."/>
            <person name="de Vos W.M."/>
            <person name="Palva A."/>
        </authorList>
    </citation>
    <scope>NUCLEOTIDE SEQUENCE [LARGE SCALE GENOMIC DNA]</scope>
    <source>
        <strain evidence="2 3">GRL 1112</strain>
    </source>
</reference>
<accession>E4SK55</accession>
<dbReference type="Proteomes" id="UP000007033">
    <property type="component" value="Chromosome"/>
</dbReference>
<name>E4SK55_LACAR</name>
<dbReference type="EMBL" id="CP002338">
    <property type="protein sequence ID" value="ADQ58199.1"/>
    <property type="molecule type" value="Genomic_DNA"/>
</dbReference>
<dbReference type="RefSeq" id="WP_013437029.1">
    <property type="nucleotide sequence ID" value="NC_014724.1"/>
</dbReference>
<evidence type="ECO:0000313" key="2">
    <source>
        <dbReference type="EMBL" id="ADQ58199.1"/>
    </source>
</evidence>
<evidence type="ECO:0000256" key="1">
    <source>
        <dbReference type="SAM" id="MobiDB-lite"/>
    </source>
</evidence>
<proteinExistence type="predicted"/>
<feature type="region of interest" description="Disordered" evidence="1">
    <location>
        <begin position="1"/>
        <end position="27"/>
    </location>
</feature>
<dbReference type="HOGENOM" id="CLU_139059_0_0_9"/>
<evidence type="ECO:0000313" key="3">
    <source>
        <dbReference type="Proteomes" id="UP000007033"/>
    </source>
</evidence>